<evidence type="ECO:0000313" key="8">
    <source>
        <dbReference type="Proteomes" id="UP001530400"/>
    </source>
</evidence>
<comment type="caution">
    <text evidence="7">The sequence shown here is derived from an EMBL/GenBank/DDBJ whole genome shotgun (WGS) entry which is preliminary data.</text>
</comment>
<dbReference type="Pfam" id="PF00447">
    <property type="entry name" value="HSF_DNA-bind"/>
    <property type="match status" value="1"/>
</dbReference>
<evidence type="ECO:0000256" key="5">
    <source>
        <dbReference type="SAM" id="MobiDB-lite"/>
    </source>
</evidence>
<evidence type="ECO:0000256" key="4">
    <source>
        <dbReference type="RuleBase" id="RU004020"/>
    </source>
</evidence>
<keyword evidence="2" id="KW-0238">DNA-binding</keyword>
<dbReference type="PANTHER" id="PTHR10015:SF206">
    <property type="entry name" value="HSF-TYPE DNA-BINDING DOMAIN-CONTAINING PROTEIN"/>
    <property type="match status" value="1"/>
</dbReference>
<dbReference type="InterPro" id="IPR000232">
    <property type="entry name" value="HSF_DNA-bd"/>
</dbReference>
<dbReference type="InterPro" id="IPR036390">
    <property type="entry name" value="WH_DNA-bd_sf"/>
</dbReference>
<dbReference type="PRINTS" id="PR00056">
    <property type="entry name" value="HSFDOMAIN"/>
</dbReference>
<organism evidence="7 8">
    <name type="scientific">Cyclotella atomus</name>
    <dbReference type="NCBI Taxonomy" id="382360"/>
    <lineage>
        <taxon>Eukaryota</taxon>
        <taxon>Sar</taxon>
        <taxon>Stramenopiles</taxon>
        <taxon>Ochrophyta</taxon>
        <taxon>Bacillariophyta</taxon>
        <taxon>Coscinodiscophyceae</taxon>
        <taxon>Thalassiosirophycidae</taxon>
        <taxon>Stephanodiscales</taxon>
        <taxon>Stephanodiscaceae</taxon>
        <taxon>Cyclotella</taxon>
    </lineage>
</organism>
<evidence type="ECO:0000256" key="3">
    <source>
        <dbReference type="ARBA" id="ARBA00023242"/>
    </source>
</evidence>
<dbReference type="SMART" id="SM00415">
    <property type="entry name" value="HSF"/>
    <property type="match status" value="1"/>
</dbReference>
<keyword evidence="3" id="KW-0539">Nucleus</keyword>
<feature type="region of interest" description="Disordered" evidence="5">
    <location>
        <begin position="443"/>
        <end position="469"/>
    </location>
</feature>
<evidence type="ECO:0000313" key="7">
    <source>
        <dbReference type="EMBL" id="KAL3783778.1"/>
    </source>
</evidence>
<dbReference type="GO" id="GO:0003677">
    <property type="term" value="F:DNA binding"/>
    <property type="evidence" value="ECO:0007669"/>
    <property type="project" value="UniProtKB-KW"/>
</dbReference>
<dbReference type="Gene3D" id="1.10.10.10">
    <property type="entry name" value="Winged helix-like DNA-binding domain superfamily/Winged helix DNA-binding domain"/>
    <property type="match status" value="1"/>
</dbReference>
<dbReference type="FunFam" id="1.10.10.10:FF:000286">
    <property type="entry name" value="Heat shock transcription factor"/>
    <property type="match status" value="1"/>
</dbReference>
<dbReference type="Proteomes" id="UP001530400">
    <property type="component" value="Unassembled WGS sequence"/>
</dbReference>
<feature type="domain" description="HSF-type DNA-binding" evidence="6">
    <location>
        <begin position="109"/>
        <end position="202"/>
    </location>
</feature>
<feature type="region of interest" description="Disordered" evidence="5">
    <location>
        <begin position="1"/>
        <end position="92"/>
    </location>
</feature>
<dbReference type="GO" id="GO:0005634">
    <property type="term" value="C:nucleus"/>
    <property type="evidence" value="ECO:0007669"/>
    <property type="project" value="UniProtKB-SubCell"/>
</dbReference>
<feature type="compositionally biased region" description="Low complexity" evidence="5">
    <location>
        <begin position="29"/>
        <end position="84"/>
    </location>
</feature>
<dbReference type="PANTHER" id="PTHR10015">
    <property type="entry name" value="HEAT SHOCK TRANSCRIPTION FACTOR"/>
    <property type="match status" value="1"/>
</dbReference>
<evidence type="ECO:0000256" key="1">
    <source>
        <dbReference type="ARBA" id="ARBA00004123"/>
    </source>
</evidence>
<comment type="similarity">
    <text evidence="4">Belongs to the HSF family.</text>
</comment>
<dbReference type="EMBL" id="JALLPJ020000751">
    <property type="protein sequence ID" value="KAL3783778.1"/>
    <property type="molecule type" value="Genomic_DNA"/>
</dbReference>
<gene>
    <name evidence="7" type="ORF">ACHAWO_007604</name>
</gene>
<accession>A0ABD3P6Y7</accession>
<dbReference type="AlphaFoldDB" id="A0ABD3P6Y7"/>
<dbReference type="InterPro" id="IPR036388">
    <property type="entry name" value="WH-like_DNA-bd_sf"/>
</dbReference>
<dbReference type="SUPFAM" id="SSF46785">
    <property type="entry name" value="Winged helix' DNA-binding domain"/>
    <property type="match status" value="1"/>
</dbReference>
<reference evidence="7 8" key="1">
    <citation type="submission" date="2024-10" db="EMBL/GenBank/DDBJ databases">
        <title>Updated reference genomes for cyclostephanoid diatoms.</title>
        <authorList>
            <person name="Roberts W.R."/>
            <person name="Alverson A.J."/>
        </authorList>
    </citation>
    <scope>NUCLEOTIDE SEQUENCE [LARGE SCALE GENOMIC DNA]</scope>
    <source>
        <strain evidence="7 8">AJA010-31</strain>
    </source>
</reference>
<proteinExistence type="inferred from homology"/>
<comment type="subcellular location">
    <subcellularLocation>
        <location evidence="1">Nucleus</location>
    </subcellularLocation>
</comment>
<feature type="compositionally biased region" description="Polar residues" evidence="5">
    <location>
        <begin position="443"/>
        <end position="465"/>
    </location>
</feature>
<evidence type="ECO:0000256" key="2">
    <source>
        <dbReference type="ARBA" id="ARBA00023125"/>
    </source>
</evidence>
<evidence type="ECO:0000259" key="6">
    <source>
        <dbReference type="SMART" id="SM00415"/>
    </source>
</evidence>
<keyword evidence="8" id="KW-1185">Reference proteome</keyword>
<name>A0ABD3P6Y7_9STRA</name>
<feature type="compositionally biased region" description="Low complexity" evidence="5">
    <location>
        <begin position="1"/>
        <end position="22"/>
    </location>
</feature>
<protein>
    <recommendedName>
        <fullName evidence="6">HSF-type DNA-binding domain-containing protein</fullName>
    </recommendedName>
</protein>
<sequence length="483" mass="51264">MSSVEESNAPEQEEQAQANNEAYQDDASAAAVVEAANNEETQQQQRAIVSSSENSVASNSTSAITAAASEQQPEPAAVAEQQPEAKAKPNPSNEANAIMLQMAAPPHYPVAEFLFQLTKMLTDDNKRFVEWMHASIVVHDPPGLEKEILPKYFRHSNYSSFQRQMNYFGFRKIAGKGKMAACSYVNENATEDISSLLYIKRKKTGVSGTAARLLAQANKIHRSRGGGLDVATTAAAQQQAQNVNNMLLMQSQMMMQNQGMQNAAAAAMMGMNPMALMQQQNVLGGMNGLNALQMNGLNMGGMNGLPPNMLPQIPANDTARLREQQNILSQLQQAHASAASSGAKNNFVFQSGAVTAPILTNDQGNLYSAGNGQWSMANPANPQALLMQQAAAMGGLGAFPQGMNGLGSATTAAGVANTNDKGLESAANFRSFLNQQISLFSGNQTSSSSAPAAQGNAVMTSSQGQAMPPQGLSYEQFFQLNGN</sequence>